<dbReference type="AlphaFoldDB" id="A1ZZ68"/>
<gene>
    <name evidence="4" type="ORF">M23134_05953</name>
</gene>
<name>A1ZZ68_MICM2</name>
<keyword evidence="2" id="KW-0812">Transmembrane</keyword>
<sequence length="381" mass="42704">MAVNIEIIKTPPTIVYLLIPLVIYLLFQAGLLVGLLGHKDLFKVTESKPTSQVTIMIAARNEATNILRCLQALQALDYPKSQLQILIGNDHSTDATAQIIQDFIADKPHFQLINIEQNLGKAKGKANVLAHLAQVAQGEWWLVTDADIVVPEGWVQAMLAALQSKVSGKQVGIVTGFTLVQGKRLFDKFQAIDWAYSLGLIKVWSNWGIPVTAMGNNMGICPAAYRKTGGYEQIPFSITEDFALFQAVVAQGYAFKNMIHPDMTALSEPVSTVSAWLHQRKRWMSGALQAPWFLSLFFGLHSSFWLLLLGLGWFSPFWAMGLAGVKLLIQCGFITITLQRAKQTHLVVYLALFEVYHVTFTWLMAVFYFLPVKVWWKGRKY</sequence>
<dbReference type="Gene3D" id="3.90.550.10">
    <property type="entry name" value="Spore Coat Polysaccharide Biosynthesis Protein SpsA, Chain A"/>
    <property type="match status" value="1"/>
</dbReference>
<proteinExistence type="inferred from homology"/>
<evidence type="ECO:0000256" key="1">
    <source>
        <dbReference type="ARBA" id="ARBA00038494"/>
    </source>
</evidence>
<accession>A1ZZ68</accession>
<keyword evidence="2" id="KW-0472">Membrane</keyword>
<evidence type="ECO:0000313" key="5">
    <source>
        <dbReference type="Proteomes" id="UP000004095"/>
    </source>
</evidence>
<comment type="caution">
    <text evidence="4">The sequence shown here is derived from an EMBL/GenBank/DDBJ whole genome shotgun (WGS) entry which is preliminary data.</text>
</comment>
<evidence type="ECO:0000256" key="2">
    <source>
        <dbReference type="SAM" id="Phobius"/>
    </source>
</evidence>
<evidence type="ECO:0000259" key="3">
    <source>
        <dbReference type="Pfam" id="PF00535"/>
    </source>
</evidence>
<dbReference type="CDD" id="cd04192">
    <property type="entry name" value="GT_2_like_e"/>
    <property type="match status" value="1"/>
</dbReference>
<protein>
    <submittedName>
        <fullName evidence="4">Glycosyl transferase domain protein, putative</fullName>
    </submittedName>
</protein>
<feature type="domain" description="Glycosyltransferase 2-like" evidence="3">
    <location>
        <begin position="54"/>
        <end position="166"/>
    </location>
</feature>
<keyword evidence="5" id="KW-1185">Reference proteome</keyword>
<dbReference type="GO" id="GO:0016740">
    <property type="term" value="F:transferase activity"/>
    <property type="evidence" value="ECO:0007669"/>
    <property type="project" value="UniProtKB-KW"/>
</dbReference>
<organism evidence="4 5">
    <name type="scientific">Microscilla marina ATCC 23134</name>
    <dbReference type="NCBI Taxonomy" id="313606"/>
    <lineage>
        <taxon>Bacteria</taxon>
        <taxon>Pseudomonadati</taxon>
        <taxon>Bacteroidota</taxon>
        <taxon>Cytophagia</taxon>
        <taxon>Cytophagales</taxon>
        <taxon>Microscillaceae</taxon>
        <taxon>Microscilla</taxon>
    </lineage>
</organism>
<dbReference type="PANTHER" id="PTHR43630:SF2">
    <property type="entry name" value="GLYCOSYLTRANSFERASE"/>
    <property type="match status" value="1"/>
</dbReference>
<dbReference type="SUPFAM" id="SSF53448">
    <property type="entry name" value="Nucleotide-diphospho-sugar transferases"/>
    <property type="match status" value="1"/>
</dbReference>
<dbReference type="InterPro" id="IPR001173">
    <property type="entry name" value="Glyco_trans_2-like"/>
</dbReference>
<dbReference type="eggNOG" id="COG1215">
    <property type="taxonomic scope" value="Bacteria"/>
</dbReference>
<feature type="transmembrane region" description="Helical" evidence="2">
    <location>
        <begin position="14"/>
        <end position="36"/>
    </location>
</feature>
<dbReference type="Pfam" id="PF00535">
    <property type="entry name" value="Glycos_transf_2"/>
    <property type="match status" value="1"/>
</dbReference>
<keyword evidence="2" id="KW-1133">Transmembrane helix</keyword>
<reference evidence="4 5" key="1">
    <citation type="submission" date="2007-01" db="EMBL/GenBank/DDBJ databases">
        <authorList>
            <person name="Haygood M."/>
            <person name="Podell S."/>
            <person name="Anderson C."/>
            <person name="Hopkinson B."/>
            <person name="Roe K."/>
            <person name="Barbeau K."/>
            <person name="Gaasterland T."/>
            <person name="Ferriera S."/>
            <person name="Johnson J."/>
            <person name="Kravitz S."/>
            <person name="Beeson K."/>
            <person name="Sutton G."/>
            <person name="Rogers Y.-H."/>
            <person name="Friedman R."/>
            <person name="Frazier M."/>
            <person name="Venter J.C."/>
        </authorList>
    </citation>
    <scope>NUCLEOTIDE SEQUENCE [LARGE SCALE GENOMIC DNA]</scope>
    <source>
        <strain evidence="4 5">ATCC 23134</strain>
    </source>
</reference>
<comment type="similarity">
    <text evidence="1">Belongs to the glycosyltransferase 2 family. WaaE/KdtX subfamily.</text>
</comment>
<dbReference type="PANTHER" id="PTHR43630">
    <property type="entry name" value="POLY-BETA-1,6-N-ACETYL-D-GLUCOSAMINE SYNTHASE"/>
    <property type="match status" value="1"/>
</dbReference>
<dbReference type="Proteomes" id="UP000004095">
    <property type="component" value="Unassembled WGS sequence"/>
</dbReference>
<evidence type="ECO:0000313" key="4">
    <source>
        <dbReference type="EMBL" id="EAY24327.1"/>
    </source>
</evidence>
<keyword evidence="4" id="KW-0808">Transferase</keyword>
<dbReference type="InterPro" id="IPR029044">
    <property type="entry name" value="Nucleotide-diphossugar_trans"/>
</dbReference>
<dbReference type="EMBL" id="AAWS01000073">
    <property type="protein sequence ID" value="EAY24327.1"/>
    <property type="molecule type" value="Genomic_DNA"/>
</dbReference>
<feature type="transmembrane region" description="Helical" evidence="2">
    <location>
        <begin position="346"/>
        <end position="370"/>
    </location>
</feature>